<feature type="transmembrane region" description="Helical" evidence="1">
    <location>
        <begin position="74"/>
        <end position="97"/>
    </location>
</feature>
<dbReference type="GO" id="GO:0016020">
    <property type="term" value="C:membrane"/>
    <property type="evidence" value="ECO:0007669"/>
    <property type="project" value="InterPro"/>
</dbReference>
<keyword evidence="4" id="KW-0808">Transferase</keyword>
<evidence type="ECO:0000256" key="1">
    <source>
        <dbReference type="SAM" id="Phobius"/>
    </source>
</evidence>
<dbReference type="Pfam" id="PF06580">
    <property type="entry name" value="His_kinase"/>
    <property type="match status" value="1"/>
</dbReference>
<sequence>MKFFLKILKISLAITILIIALELVFGGFELEKFMSFETWFLFFAYSFILTFINGSYFWWFGAKITWEKATLKKVILGAFGAVVLTLIGFFLCRVLHYVVYEGVPLQEFLANEKMYTYLFPLLFTTIISLFFHLIYFYKALQEKKVKEQKIIAGAASAKFDALKNQLDPHFLFNSLNVLASLIDENPDQAQRFTTGLSKIYRYVLEQKNKELVSLEEELKFASTYMKLLKMRFENSIEFEIPEEISNEEAKVVPLSLQLLLENTIKHNIVSENRPLKIKIYEQDEFLVVENNYQKKEVLSNRKGVGLQNIVNRYNEITQRKVLIDQTEETFRVKIPVLTKQISIMETNEINEENAYFKAKQRVKEMKEFYGNLISYCVVIPFLIFINYSTYWGFQWFWFPLFGWGIGVTIHGFSVFGYGSEWEERKIQEIMNKDKLKTKSWK</sequence>
<organism evidence="4 5">
    <name type="scientific">Salegentibacter mishustinae</name>
    <dbReference type="NCBI Taxonomy" id="270918"/>
    <lineage>
        <taxon>Bacteria</taxon>
        <taxon>Pseudomonadati</taxon>
        <taxon>Bacteroidota</taxon>
        <taxon>Flavobacteriia</taxon>
        <taxon>Flavobacteriales</taxon>
        <taxon>Flavobacteriaceae</taxon>
        <taxon>Salegentibacter</taxon>
    </lineage>
</organism>
<feature type="transmembrane region" description="Helical" evidence="1">
    <location>
        <begin position="117"/>
        <end position="137"/>
    </location>
</feature>
<dbReference type="STRING" id="270918.APR42_13075"/>
<keyword evidence="5" id="KW-1185">Reference proteome</keyword>
<evidence type="ECO:0000259" key="2">
    <source>
        <dbReference type="Pfam" id="PF06580"/>
    </source>
</evidence>
<dbReference type="RefSeq" id="WP_057480725.1">
    <property type="nucleotide sequence ID" value="NZ_BMWR01000006.1"/>
</dbReference>
<name>A0A0Q9ZAU7_9FLAO</name>
<keyword evidence="1" id="KW-0472">Membrane</keyword>
<feature type="transmembrane region" description="Helical" evidence="1">
    <location>
        <begin position="40"/>
        <end position="62"/>
    </location>
</feature>
<dbReference type="InterPro" id="IPR036890">
    <property type="entry name" value="HATPase_C_sf"/>
</dbReference>
<keyword evidence="1" id="KW-0812">Transmembrane</keyword>
<reference evidence="4" key="1">
    <citation type="submission" date="2015-10" db="EMBL/GenBank/DDBJ databases">
        <title>Draft genome sequence of Salegentibacter mishustinae KCTC 12263.</title>
        <authorList>
            <person name="Lin W."/>
            <person name="Zheng Q."/>
        </authorList>
    </citation>
    <scope>NUCLEOTIDE SEQUENCE [LARGE SCALE GENOMIC DNA]</scope>
    <source>
        <strain evidence="4">KCTC 12263</strain>
    </source>
</reference>
<feature type="domain" description="2TM" evidence="3">
    <location>
        <begin position="357"/>
        <end position="431"/>
    </location>
</feature>
<dbReference type="EMBL" id="LKTP01000002">
    <property type="protein sequence ID" value="KRG30117.1"/>
    <property type="molecule type" value="Genomic_DNA"/>
</dbReference>
<dbReference type="Gene3D" id="3.30.565.10">
    <property type="entry name" value="Histidine kinase-like ATPase, C-terminal domain"/>
    <property type="match status" value="1"/>
</dbReference>
<dbReference type="Pfam" id="PF13239">
    <property type="entry name" value="2TM"/>
    <property type="match status" value="1"/>
</dbReference>
<dbReference type="OrthoDB" id="9809908at2"/>
<keyword evidence="1" id="KW-1133">Transmembrane helix</keyword>
<feature type="domain" description="Signal transduction histidine kinase internal region" evidence="2">
    <location>
        <begin position="157"/>
        <end position="235"/>
    </location>
</feature>
<dbReference type="AlphaFoldDB" id="A0A0Q9ZAU7"/>
<dbReference type="PANTHER" id="PTHR34220:SF7">
    <property type="entry name" value="SENSOR HISTIDINE KINASE YPDA"/>
    <property type="match status" value="1"/>
</dbReference>
<gene>
    <name evidence="4" type="ORF">APR42_13075</name>
</gene>
<evidence type="ECO:0000313" key="5">
    <source>
        <dbReference type="Proteomes" id="UP000051643"/>
    </source>
</evidence>
<dbReference type="GO" id="GO:0000155">
    <property type="term" value="F:phosphorelay sensor kinase activity"/>
    <property type="evidence" value="ECO:0007669"/>
    <property type="project" value="InterPro"/>
</dbReference>
<feature type="transmembrane region" description="Helical" evidence="1">
    <location>
        <begin position="7"/>
        <end position="28"/>
    </location>
</feature>
<feature type="transmembrane region" description="Helical" evidence="1">
    <location>
        <begin position="368"/>
        <end position="389"/>
    </location>
</feature>
<proteinExistence type="predicted"/>
<keyword evidence="4" id="KW-0418">Kinase</keyword>
<dbReference type="InterPro" id="IPR025698">
    <property type="entry name" value="2TM_dom"/>
</dbReference>
<evidence type="ECO:0000259" key="3">
    <source>
        <dbReference type="Pfam" id="PF13239"/>
    </source>
</evidence>
<evidence type="ECO:0000313" key="4">
    <source>
        <dbReference type="EMBL" id="KRG30117.1"/>
    </source>
</evidence>
<comment type="caution">
    <text evidence="4">The sequence shown here is derived from an EMBL/GenBank/DDBJ whole genome shotgun (WGS) entry which is preliminary data.</text>
</comment>
<dbReference type="PANTHER" id="PTHR34220">
    <property type="entry name" value="SENSOR HISTIDINE KINASE YPDA"/>
    <property type="match status" value="1"/>
</dbReference>
<dbReference type="Proteomes" id="UP000051643">
    <property type="component" value="Unassembled WGS sequence"/>
</dbReference>
<protein>
    <submittedName>
        <fullName evidence="4">Histidine kinase</fullName>
    </submittedName>
</protein>
<feature type="transmembrane region" description="Helical" evidence="1">
    <location>
        <begin position="395"/>
        <end position="417"/>
    </location>
</feature>
<dbReference type="InterPro" id="IPR050640">
    <property type="entry name" value="Bact_2-comp_sensor_kinase"/>
</dbReference>
<dbReference type="InterPro" id="IPR010559">
    <property type="entry name" value="Sig_transdc_His_kin_internal"/>
</dbReference>
<accession>A0A0Q9ZAU7</accession>